<dbReference type="PANTHER" id="PTHR30212:SF2">
    <property type="entry name" value="PROTEIN YIIM"/>
    <property type="match status" value="1"/>
</dbReference>
<name>A0A0B2BAW3_9ACTN</name>
<dbReference type="GO" id="GO:0003824">
    <property type="term" value="F:catalytic activity"/>
    <property type="evidence" value="ECO:0007669"/>
    <property type="project" value="InterPro"/>
</dbReference>
<keyword evidence="3" id="KW-1185">Reference proteome</keyword>
<feature type="domain" description="MOSC" evidence="1">
    <location>
        <begin position="28"/>
        <end position="162"/>
    </location>
</feature>
<organism evidence="2 3">
    <name type="scientific">Mumia flava</name>
    <dbReference type="NCBI Taxonomy" id="1348852"/>
    <lineage>
        <taxon>Bacteria</taxon>
        <taxon>Bacillati</taxon>
        <taxon>Actinomycetota</taxon>
        <taxon>Actinomycetes</taxon>
        <taxon>Propionibacteriales</taxon>
        <taxon>Nocardioidaceae</taxon>
        <taxon>Mumia</taxon>
    </lineage>
</organism>
<sequence length="210" mass="23267">MAILESINVGRIKPVGYASIGRTAIDKRPITGSVRAHALGLDGDQIADAKHHGGVDQAVYAYAAEDLEEWGRILGRELRPGEFGENLTTRGLDVNGALIGERWRVGEATFEVCSVRIPCATFAGFLEEDKWVRRFTEHGVPGAYLRVFEAGEISAGQEIEVVERPDHDVTVALMFRALTTDRTLLPRLLDAPRIEYEARRKAQAYVDAHR</sequence>
<evidence type="ECO:0000259" key="1">
    <source>
        <dbReference type="PROSITE" id="PS51340"/>
    </source>
</evidence>
<dbReference type="Proteomes" id="UP000230842">
    <property type="component" value="Unassembled WGS sequence"/>
</dbReference>
<dbReference type="InterPro" id="IPR011037">
    <property type="entry name" value="Pyrv_Knase-like_insert_dom_sf"/>
</dbReference>
<dbReference type="GO" id="GO:0030170">
    <property type="term" value="F:pyridoxal phosphate binding"/>
    <property type="evidence" value="ECO:0007669"/>
    <property type="project" value="InterPro"/>
</dbReference>
<dbReference type="SUPFAM" id="SSF50800">
    <property type="entry name" value="PK beta-barrel domain-like"/>
    <property type="match status" value="1"/>
</dbReference>
<dbReference type="Pfam" id="PF03473">
    <property type="entry name" value="MOSC"/>
    <property type="match status" value="1"/>
</dbReference>
<dbReference type="PROSITE" id="PS51340">
    <property type="entry name" value="MOSC"/>
    <property type="match status" value="1"/>
</dbReference>
<dbReference type="PANTHER" id="PTHR30212">
    <property type="entry name" value="PROTEIN YIIM"/>
    <property type="match status" value="1"/>
</dbReference>
<reference evidence="2 3" key="1">
    <citation type="submission" date="2017-11" db="EMBL/GenBank/DDBJ databases">
        <title>Genomic Encyclopedia of Archaeal and Bacterial Type Strains, Phase II (KMG-II): From Individual Species to Whole Genera.</title>
        <authorList>
            <person name="Goeker M."/>
        </authorList>
    </citation>
    <scope>NUCLEOTIDE SEQUENCE [LARGE SCALE GENOMIC DNA]</scope>
    <source>
        <strain evidence="2 3">DSM 27763</strain>
    </source>
</reference>
<comment type="caution">
    <text evidence="2">The sequence shown here is derived from an EMBL/GenBank/DDBJ whole genome shotgun (WGS) entry which is preliminary data.</text>
</comment>
<evidence type="ECO:0000313" key="2">
    <source>
        <dbReference type="EMBL" id="PJJ53904.1"/>
    </source>
</evidence>
<dbReference type="InterPro" id="IPR052353">
    <property type="entry name" value="Benzoxazolinone_Detox_Enz"/>
</dbReference>
<protein>
    <submittedName>
        <fullName evidence="2">MOSC domain-containing protein YiiM</fullName>
    </submittedName>
</protein>
<evidence type="ECO:0000313" key="3">
    <source>
        <dbReference type="Proteomes" id="UP000230842"/>
    </source>
</evidence>
<dbReference type="AlphaFoldDB" id="A0A0B2BAW3"/>
<dbReference type="Gene3D" id="2.40.33.20">
    <property type="entry name" value="PK beta-barrel domain-like"/>
    <property type="match status" value="1"/>
</dbReference>
<gene>
    <name evidence="2" type="ORF">CLV56_3406</name>
</gene>
<proteinExistence type="predicted"/>
<dbReference type="EMBL" id="PGEZ01000002">
    <property type="protein sequence ID" value="PJJ53904.1"/>
    <property type="molecule type" value="Genomic_DNA"/>
</dbReference>
<accession>A0A0B2BAW3</accession>
<dbReference type="GO" id="GO:0030151">
    <property type="term" value="F:molybdenum ion binding"/>
    <property type="evidence" value="ECO:0007669"/>
    <property type="project" value="InterPro"/>
</dbReference>
<dbReference type="InterPro" id="IPR005302">
    <property type="entry name" value="MoCF_Sase_C"/>
</dbReference>
<dbReference type="OrthoDB" id="9786134at2"/>
<dbReference type="RefSeq" id="WP_039359556.1">
    <property type="nucleotide sequence ID" value="NZ_PGEZ01000002.1"/>
</dbReference>